<feature type="domain" description="FAD dependent oxidoreductase" evidence="2">
    <location>
        <begin position="60"/>
        <end position="448"/>
    </location>
</feature>
<dbReference type="Gene3D" id="3.50.50.60">
    <property type="entry name" value="FAD/NAD(P)-binding domain"/>
    <property type="match status" value="2"/>
</dbReference>
<organism evidence="3 4">
    <name type="scientific">Paralcaligenes ureilyticus</name>
    <dbReference type="NCBI Taxonomy" id="627131"/>
    <lineage>
        <taxon>Bacteria</taxon>
        <taxon>Pseudomonadati</taxon>
        <taxon>Pseudomonadota</taxon>
        <taxon>Betaproteobacteria</taxon>
        <taxon>Burkholderiales</taxon>
        <taxon>Alcaligenaceae</taxon>
        <taxon>Paralcaligenes</taxon>
    </lineage>
</organism>
<protein>
    <submittedName>
        <fullName evidence="3">D-amino-acid dehydrogenase</fullName>
    </submittedName>
</protein>
<dbReference type="RefSeq" id="WP_132584602.1">
    <property type="nucleotide sequence ID" value="NZ_SMAJ01000016.1"/>
</dbReference>
<comment type="caution">
    <text evidence="3">The sequence shown here is derived from an EMBL/GenBank/DDBJ whole genome shotgun (WGS) entry which is preliminary data.</text>
</comment>
<keyword evidence="4" id="KW-1185">Reference proteome</keyword>
<sequence>MMCLKASQGRANNGFTKEEFDDQPLLFSRTISGAAVMGLALSSGSLGMNAVTVSPGSKTTIIGAGIIGVVIARQLQNRGYRVTLVDRDEPAEGCSRGNAGILAAYGVAPLSLPGILKKVPGMLFDPTGPLSIRRQHLFNMVPWLWRFWRASEPGAVERIAAALEALLGSTVSGYKALTRDTAAESLIKVSPVLCVYEDQYAYEKDRLVWGVRERHGVRWSLLNNSELRDMEPSLAERYRFAVALENCGFTLNPQRLTQLLFKEFIRDGGQFLRADVQDIAMENGKPAHLQTSAGQHSIQKVVIACGAWSGQLALRLQEPVPLQQERGYHVTLCDFKGQGPRYPIISPSQKVIATPMEMGLRVAGMVEFGGFLPPDHRRSTILRSHLAGLFPGIQGGNAMRWMGHRPSLPDSLPVIGRSSRHASVFYAFGHQHVGLTAAPMTGSVIAELLSGEKPSIDLFPFRIDRF</sequence>
<evidence type="ECO:0000256" key="1">
    <source>
        <dbReference type="ARBA" id="ARBA00023002"/>
    </source>
</evidence>
<evidence type="ECO:0000259" key="2">
    <source>
        <dbReference type="Pfam" id="PF01266"/>
    </source>
</evidence>
<evidence type="ECO:0000313" key="4">
    <source>
        <dbReference type="Proteomes" id="UP000295525"/>
    </source>
</evidence>
<keyword evidence="1" id="KW-0560">Oxidoreductase</keyword>
<dbReference type="InterPro" id="IPR036188">
    <property type="entry name" value="FAD/NAD-bd_sf"/>
</dbReference>
<dbReference type="GO" id="GO:0005737">
    <property type="term" value="C:cytoplasm"/>
    <property type="evidence" value="ECO:0007669"/>
    <property type="project" value="TreeGrafter"/>
</dbReference>
<accession>A0A4V2UXD4</accession>
<dbReference type="PANTHER" id="PTHR13847:SF289">
    <property type="entry name" value="GLYCINE OXIDASE"/>
    <property type="match status" value="1"/>
</dbReference>
<dbReference type="Gene3D" id="3.30.9.10">
    <property type="entry name" value="D-Amino Acid Oxidase, subunit A, domain 2"/>
    <property type="match status" value="1"/>
</dbReference>
<dbReference type="AlphaFoldDB" id="A0A4V2UXD4"/>
<gene>
    <name evidence="3" type="ORF">EDC26_11615</name>
</gene>
<dbReference type="Pfam" id="PF01266">
    <property type="entry name" value="DAO"/>
    <property type="match status" value="1"/>
</dbReference>
<dbReference type="SUPFAM" id="SSF51905">
    <property type="entry name" value="FAD/NAD(P)-binding domain"/>
    <property type="match status" value="1"/>
</dbReference>
<proteinExistence type="predicted"/>
<dbReference type="GO" id="GO:0016491">
    <property type="term" value="F:oxidoreductase activity"/>
    <property type="evidence" value="ECO:0007669"/>
    <property type="project" value="UniProtKB-KW"/>
</dbReference>
<evidence type="ECO:0000313" key="3">
    <source>
        <dbReference type="EMBL" id="TCT03048.1"/>
    </source>
</evidence>
<dbReference type="Proteomes" id="UP000295525">
    <property type="component" value="Unassembled WGS sequence"/>
</dbReference>
<reference evidence="3 4" key="1">
    <citation type="submission" date="2019-03" db="EMBL/GenBank/DDBJ databases">
        <title>Genomic Encyclopedia of Type Strains, Phase IV (KMG-IV): sequencing the most valuable type-strain genomes for metagenomic binning, comparative biology and taxonomic classification.</title>
        <authorList>
            <person name="Goeker M."/>
        </authorList>
    </citation>
    <scope>NUCLEOTIDE SEQUENCE [LARGE SCALE GENOMIC DNA]</scope>
    <source>
        <strain evidence="3 4">DSM 24591</strain>
    </source>
</reference>
<dbReference type="InterPro" id="IPR006076">
    <property type="entry name" value="FAD-dep_OxRdtase"/>
</dbReference>
<dbReference type="SUPFAM" id="SSF54373">
    <property type="entry name" value="FAD-linked reductases, C-terminal domain"/>
    <property type="match status" value="1"/>
</dbReference>
<dbReference type="EMBL" id="SMAJ01000016">
    <property type="protein sequence ID" value="TCT03048.1"/>
    <property type="molecule type" value="Genomic_DNA"/>
</dbReference>
<dbReference type="PANTHER" id="PTHR13847">
    <property type="entry name" value="SARCOSINE DEHYDROGENASE-RELATED"/>
    <property type="match status" value="1"/>
</dbReference>
<name>A0A4V2UXD4_9BURK</name>
<dbReference type="OrthoDB" id="18526at2"/>